<name>A0AAV9SIV5_9TELE</name>
<accession>A0AAV9SIV5</accession>
<feature type="region of interest" description="Disordered" evidence="1">
    <location>
        <begin position="1"/>
        <end position="49"/>
    </location>
</feature>
<sequence length="69" mass="7853">MCRETSCNVKKEDIEKQEEEKESDQSRSSKQKSVKGNKPKIPQKKEQTVLNCQDVGSDFCKSAPHCHSI</sequence>
<reference evidence="2 3" key="1">
    <citation type="submission" date="2021-06" db="EMBL/GenBank/DDBJ databases">
        <authorList>
            <person name="Palmer J.M."/>
        </authorList>
    </citation>
    <scope>NUCLEOTIDE SEQUENCE [LARGE SCALE GENOMIC DNA]</scope>
    <source>
        <strain evidence="2 3">MEX-2019</strain>
        <tissue evidence="2">Muscle</tissue>
    </source>
</reference>
<evidence type="ECO:0000313" key="2">
    <source>
        <dbReference type="EMBL" id="KAK5620905.1"/>
    </source>
</evidence>
<comment type="caution">
    <text evidence="2">The sequence shown here is derived from an EMBL/GenBank/DDBJ whole genome shotgun (WGS) entry which is preliminary data.</text>
</comment>
<gene>
    <name evidence="2" type="ORF">CRENBAI_016776</name>
</gene>
<evidence type="ECO:0000313" key="3">
    <source>
        <dbReference type="Proteomes" id="UP001311232"/>
    </source>
</evidence>
<dbReference type="EMBL" id="JAHHUM010000327">
    <property type="protein sequence ID" value="KAK5620905.1"/>
    <property type="molecule type" value="Genomic_DNA"/>
</dbReference>
<evidence type="ECO:0000256" key="1">
    <source>
        <dbReference type="SAM" id="MobiDB-lite"/>
    </source>
</evidence>
<dbReference type="Proteomes" id="UP001311232">
    <property type="component" value="Unassembled WGS sequence"/>
</dbReference>
<dbReference type="AlphaFoldDB" id="A0AAV9SIV5"/>
<proteinExistence type="predicted"/>
<keyword evidence="3" id="KW-1185">Reference proteome</keyword>
<feature type="compositionally biased region" description="Basic and acidic residues" evidence="1">
    <location>
        <begin position="1"/>
        <end position="14"/>
    </location>
</feature>
<organism evidence="2 3">
    <name type="scientific">Crenichthys baileyi</name>
    <name type="common">White River springfish</name>
    <dbReference type="NCBI Taxonomy" id="28760"/>
    <lineage>
        <taxon>Eukaryota</taxon>
        <taxon>Metazoa</taxon>
        <taxon>Chordata</taxon>
        <taxon>Craniata</taxon>
        <taxon>Vertebrata</taxon>
        <taxon>Euteleostomi</taxon>
        <taxon>Actinopterygii</taxon>
        <taxon>Neopterygii</taxon>
        <taxon>Teleostei</taxon>
        <taxon>Neoteleostei</taxon>
        <taxon>Acanthomorphata</taxon>
        <taxon>Ovalentaria</taxon>
        <taxon>Atherinomorphae</taxon>
        <taxon>Cyprinodontiformes</taxon>
        <taxon>Goodeidae</taxon>
        <taxon>Crenichthys</taxon>
    </lineage>
</organism>
<feature type="compositionally biased region" description="Basic residues" evidence="1">
    <location>
        <begin position="29"/>
        <end position="42"/>
    </location>
</feature>
<protein>
    <submittedName>
        <fullName evidence="2">Uncharacterized protein</fullName>
    </submittedName>
</protein>